<keyword evidence="3" id="KW-0804">Transcription</keyword>
<dbReference type="Proteomes" id="UP000029585">
    <property type="component" value="Unassembled WGS sequence"/>
</dbReference>
<evidence type="ECO:0000256" key="4">
    <source>
        <dbReference type="SAM" id="Coils"/>
    </source>
</evidence>
<dbReference type="Pfam" id="PF07729">
    <property type="entry name" value="FCD"/>
    <property type="match status" value="1"/>
</dbReference>
<keyword evidence="7" id="KW-1185">Reference proteome</keyword>
<dbReference type="InterPro" id="IPR008920">
    <property type="entry name" value="TF_FadR/GntR_C"/>
</dbReference>
<dbReference type="HOGENOM" id="CLU_017584_9_0_9"/>
<keyword evidence="2" id="KW-0238">DNA-binding</keyword>
<comment type="caution">
    <text evidence="6">The sequence shown here is derived from an EMBL/GenBank/DDBJ whole genome shotgun (WGS) entry which is preliminary data.</text>
</comment>
<dbReference type="InterPro" id="IPR036388">
    <property type="entry name" value="WH-like_DNA-bd_sf"/>
</dbReference>
<proteinExistence type="predicted"/>
<dbReference type="SUPFAM" id="SSF48008">
    <property type="entry name" value="GntR ligand-binding domain-like"/>
    <property type="match status" value="1"/>
</dbReference>
<evidence type="ECO:0000313" key="6">
    <source>
        <dbReference type="EMBL" id="KGF54034.1"/>
    </source>
</evidence>
<accession>A0A096D903</accession>
<dbReference type="SUPFAM" id="SSF46785">
    <property type="entry name" value="Winged helix' DNA-binding domain"/>
    <property type="match status" value="1"/>
</dbReference>
<dbReference type="eggNOG" id="COG2186">
    <property type="taxonomic scope" value="Bacteria"/>
</dbReference>
<feature type="domain" description="HTH gntR-type" evidence="5">
    <location>
        <begin position="12"/>
        <end position="80"/>
    </location>
</feature>
<evidence type="ECO:0000256" key="2">
    <source>
        <dbReference type="ARBA" id="ARBA00023125"/>
    </source>
</evidence>
<protein>
    <recommendedName>
        <fullName evidence="5">HTH gntR-type domain-containing protein</fullName>
    </recommendedName>
</protein>
<gene>
    <name evidence="6" type="ORF">HMPREF9460_03184</name>
</gene>
<dbReference type="GO" id="GO:0003677">
    <property type="term" value="F:DNA binding"/>
    <property type="evidence" value="ECO:0007669"/>
    <property type="project" value="UniProtKB-KW"/>
</dbReference>
<dbReference type="SMART" id="SM00895">
    <property type="entry name" value="FCD"/>
    <property type="match status" value="1"/>
</dbReference>
<dbReference type="CDD" id="cd07377">
    <property type="entry name" value="WHTH_GntR"/>
    <property type="match status" value="1"/>
</dbReference>
<dbReference type="RefSeq" id="WP_044942529.1">
    <property type="nucleotide sequence ID" value="NZ_KN174165.1"/>
</dbReference>
<evidence type="ECO:0000256" key="3">
    <source>
        <dbReference type="ARBA" id="ARBA00023163"/>
    </source>
</evidence>
<keyword evidence="1" id="KW-0805">Transcription regulation</keyword>
<feature type="coiled-coil region" evidence="4">
    <location>
        <begin position="130"/>
        <end position="157"/>
    </location>
</feature>
<dbReference type="InterPro" id="IPR000524">
    <property type="entry name" value="Tscrpt_reg_HTH_GntR"/>
</dbReference>
<dbReference type="Pfam" id="PF00392">
    <property type="entry name" value="GntR"/>
    <property type="match status" value="1"/>
</dbReference>
<dbReference type="InterPro" id="IPR036390">
    <property type="entry name" value="WH_DNA-bd_sf"/>
</dbReference>
<dbReference type="PATRIC" id="fig|742738.3.peg.3276"/>
<dbReference type="AlphaFoldDB" id="A0A096D903"/>
<dbReference type="Gene3D" id="1.20.120.530">
    <property type="entry name" value="GntR ligand-binding domain-like"/>
    <property type="match status" value="1"/>
</dbReference>
<evidence type="ECO:0000259" key="5">
    <source>
        <dbReference type="PROSITE" id="PS50949"/>
    </source>
</evidence>
<keyword evidence="4" id="KW-0175">Coiled coil</keyword>
<evidence type="ECO:0000313" key="7">
    <source>
        <dbReference type="Proteomes" id="UP000029585"/>
    </source>
</evidence>
<dbReference type="Gene3D" id="1.10.10.10">
    <property type="entry name" value="Winged helix-like DNA-binding domain superfamily/Winged helix DNA-binding domain"/>
    <property type="match status" value="1"/>
</dbReference>
<reference evidence="6 7" key="1">
    <citation type="submission" date="2011-08" db="EMBL/GenBank/DDBJ databases">
        <title>The Genome Sequence of Clostridium orbiscindens 1_3_50AFAA.</title>
        <authorList>
            <consortium name="The Broad Institute Genome Sequencing Platform"/>
            <person name="Earl A."/>
            <person name="Ward D."/>
            <person name="Feldgarden M."/>
            <person name="Gevers D."/>
            <person name="Daigneault M."/>
            <person name="Strauss J."/>
            <person name="Allen-Vercoe E."/>
            <person name="Young S.K."/>
            <person name="Zeng Q."/>
            <person name="Gargeya S."/>
            <person name="Fitzgerald M."/>
            <person name="Haas B."/>
            <person name="Abouelleil A."/>
            <person name="Alvarado L."/>
            <person name="Arachchi H.M."/>
            <person name="Berlin A."/>
            <person name="Brown A."/>
            <person name="Chapman S.B."/>
            <person name="Chen Z."/>
            <person name="Dunbar C."/>
            <person name="Freedman E."/>
            <person name="Gearin G."/>
            <person name="Gellesch M."/>
            <person name="Goldberg J."/>
            <person name="Griggs A."/>
            <person name="Gujja S."/>
            <person name="Heiman D."/>
            <person name="Howarth C."/>
            <person name="Larson L."/>
            <person name="Lui A."/>
            <person name="MacDonald P.J.P."/>
            <person name="Montmayeur A."/>
            <person name="Murphy C."/>
            <person name="Neiman D."/>
            <person name="Pearson M."/>
            <person name="Priest M."/>
            <person name="Roberts A."/>
            <person name="Saif S."/>
            <person name="Shea T."/>
            <person name="Shenoy N."/>
            <person name="Sisk P."/>
            <person name="Stolte C."/>
            <person name="Sykes S."/>
            <person name="Wortman J."/>
            <person name="Nusbaum C."/>
            <person name="Birren B."/>
        </authorList>
    </citation>
    <scope>NUCLEOTIDE SEQUENCE [LARGE SCALE GENOMIC DNA]</scope>
    <source>
        <strain evidence="6 7">1_3_50AFAA</strain>
    </source>
</reference>
<dbReference type="PANTHER" id="PTHR43537">
    <property type="entry name" value="TRANSCRIPTIONAL REGULATOR, GNTR FAMILY"/>
    <property type="match status" value="1"/>
</dbReference>
<name>A0A096D903_FLAPL</name>
<evidence type="ECO:0000256" key="1">
    <source>
        <dbReference type="ARBA" id="ARBA00023015"/>
    </source>
</evidence>
<dbReference type="PROSITE" id="PS50949">
    <property type="entry name" value="HTH_GNTR"/>
    <property type="match status" value="1"/>
</dbReference>
<dbReference type="PRINTS" id="PR00035">
    <property type="entry name" value="HTHGNTR"/>
</dbReference>
<dbReference type="GO" id="GO:0003700">
    <property type="term" value="F:DNA-binding transcription factor activity"/>
    <property type="evidence" value="ECO:0007669"/>
    <property type="project" value="InterPro"/>
</dbReference>
<dbReference type="PANTHER" id="PTHR43537:SF5">
    <property type="entry name" value="UXU OPERON TRANSCRIPTIONAL REGULATOR"/>
    <property type="match status" value="1"/>
</dbReference>
<dbReference type="InterPro" id="IPR011711">
    <property type="entry name" value="GntR_C"/>
</dbReference>
<organism evidence="6 7">
    <name type="scientific">Flavonifractor plautii 1_3_50AFAA</name>
    <dbReference type="NCBI Taxonomy" id="742738"/>
    <lineage>
        <taxon>Bacteria</taxon>
        <taxon>Bacillati</taxon>
        <taxon>Bacillota</taxon>
        <taxon>Clostridia</taxon>
        <taxon>Eubacteriales</taxon>
        <taxon>Oscillospiraceae</taxon>
        <taxon>Flavonifractor</taxon>
    </lineage>
</organism>
<sequence length="252" mass="28261">MNLPTKQADGSGRFYEYVIDNIRQMIADGELQAGQKLPSERELAEKFNVSRVPIREALKILEYMGVLDSSPGDGTYVKNTSAQSLVSKMDFSFDATADTIRDLLELRIVLETFAAYHAAQRRTDEDIASIQKLLRDMREAKKVNDGTEESVQNLRKLSHGFHQALVRAAHNAVLSSVYEYLYELLDISRQFTINNSGISYSSIVAHEALFSKVIEGDAEGARQCMEEHMEDVRYNLKSTMGTDHPGQKAAFG</sequence>
<dbReference type="SMART" id="SM00345">
    <property type="entry name" value="HTH_GNTR"/>
    <property type="match status" value="1"/>
</dbReference>
<dbReference type="EMBL" id="ADLO01000097">
    <property type="protein sequence ID" value="KGF54034.1"/>
    <property type="molecule type" value="Genomic_DNA"/>
</dbReference>